<dbReference type="InterPro" id="IPR025110">
    <property type="entry name" value="AMP-bd_C"/>
</dbReference>
<dbReference type="Pfam" id="PF00668">
    <property type="entry name" value="Condensation"/>
    <property type="match status" value="2"/>
</dbReference>
<dbReference type="Gene3D" id="3.30.300.30">
    <property type="match status" value="2"/>
</dbReference>
<dbReference type="Gene3D" id="2.30.38.10">
    <property type="entry name" value="Luciferase, Domain 3"/>
    <property type="match status" value="1"/>
</dbReference>
<dbReference type="Pfam" id="PF00501">
    <property type="entry name" value="AMP-binding"/>
    <property type="match status" value="1"/>
</dbReference>
<dbReference type="SUPFAM" id="SSF52777">
    <property type="entry name" value="CoA-dependent acyltransferases"/>
    <property type="match status" value="4"/>
</dbReference>
<keyword evidence="7" id="KW-1185">Reference proteome</keyword>
<dbReference type="CDD" id="cd12117">
    <property type="entry name" value="A_NRPS_Srf_like"/>
    <property type="match status" value="1"/>
</dbReference>
<dbReference type="RefSeq" id="WP_397677202.1">
    <property type="nucleotide sequence ID" value="NZ_JBIRGH010000053.1"/>
</dbReference>
<dbReference type="Pfam" id="PF13193">
    <property type="entry name" value="AMP-binding_C"/>
    <property type="match status" value="2"/>
</dbReference>
<dbReference type="PANTHER" id="PTHR45527">
    <property type="entry name" value="NONRIBOSOMAL PEPTIDE SYNTHETASE"/>
    <property type="match status" value="1"/>
</dbReference>
<dbReference type="InterPro" id="IPR006162">
    <property type="entry name" value="Ppantetheine_attach_site"/>
</dbReference>
<dbReference type="PROSITE" id="PS50075">
    <property type="entry name" value="CARRIER"/>
    <property type="match status" value="2"/>
</dbReference>
<dbReference type="Pfam" id="PF00550">
    <property type="entry name" value="PP-binding"/>
    <property type="match status" value="2"/>
</dbReference>
<protein>
    <submittedName>
        <fullName evidence="6">Amino acid adenylation domain-containing protein</fullName>
    </submittedName>
</protein>
<name>A0ABW7RPX4_9ACTN</name>
<dbReference type="InterPro" id="IPR001242">
    <property type="entry name" value="Condensation_dom"/>
</dbReference>
<dbReference type="PANTHER" id="PTHR45527:SF1">
    <property type="entry name" value="FATTY ACID SYNTHASE"/>
    <property type="match status" value="1"/>
</dbReference>
<comment type="caution">
    <text evidence="6">The sequence shown here is derived from an EMBL/GenBank/DDBJ whole genome shotgun (WGS) entry which is preliminary data.</text>
</comment>
<proteinExistence type="predicted"/>
<keyword evidence="2" id="KW-0596">Phosphopantetheine</keyword>
<dbReference type="EMBL" id="JBIRGH010000053">
    <property type="protein sequence ID" value="MFH8590151.1"/>
    <property type="molecule type" value="Genomic_DNA"/>
</dbReference>
<dbReference type="SUPFAM" id="SSF47336">
    <property type="entry name" value="ACP-like"/>
    <property type="match status" value="2"/>
</dbReference>
<dbReference type="PROSITE" id="PS00455">
    <property type="entry name" value="AMP_BINDING"/>
    <property type="match status" value="1"/>
</dbReference>
<evidence type="ECO:0000256" key="4">
    <source>
        <dbReference type="SAM" id="MobiDB-lite"/>
    </source>
</evidence>
<dbReference type="CDD" id="cd19540">
    <property type="entry name" value="LCL_NRPS-like"/>
    <property type="match status" value="2"/>
</dbReference>
<dbReference type="InterPro" id="IPR020845">
    <property type="entry name" value="AMP-binding_CS"/>
</dbReference>
<feature type="domain" description="Carrier" evidence="5">
    <location>
        <begin position="1146"/>
        <end position="1221"/>
    </location>
</feature>
<feature type="region of interest" description="Disordered" evidence="4">
    <location>
        <begin position="67"/>
        <end position="88"/>
    </location>
</feature>
<evidence type="ECO:0000256" key="3">
    <source>
        <dbReference type="ARBA" id="ARBA00022553"/>
    </source>
</evidence>
<dbReference type="Proteomes" id="UP001610990">
    <property type="component" value="Unassembled WGS sequence"/>
</dbReference>
<evidence type="ECO:0000313" key="6">
    <source>
        <dbReference type="EMBL" id="MFH8590151.1"/>
    </source>
</evidence>
<dbReference type="Gene3D" id="3.30.559.10">
    <property type="entry name" value="Chloramphenicol acetyltransferase-like domain"/>
    <property type="match status" value="2"/>
</dbReference>
<gene>
    <name evidence="6" type="ORF">ACH4GP_38250</name>
</gene>
<dbReference type="InterPro" id="IPR023213">
    <property type="entry name" value="CAT-like_dom_sf"/>
</dbReference>
<evidence type="ECO:0000256" key="1">
    <source>
        <dbReference type="ARBA" id="ARBA00001957"/>
    </source>
</evidence>
<dbReference type="InterPro" id="IPR045851">
    <property type="entry name" value="AMP-bd_C_sf"/>
</dbReference>
<dbReference type="Gene3D" id="1.10.1200.10">
    <property type="entry name" value="ACP-like"/>
    <property type="match status" value="2"/>
</dbReference>
<organism evidence="6 7">
    <name type="scientific">Streptomyces celluloflavus</name>
    <dbReference type="NCBI Taxonomy" id="58344"/>
    <lineage>
        <taxon>Bacteria</taxon>
        <taxon>Bacillati</taxon>
        <taxon>Actinomycetota</taxon>
        <taxon>Actinomycetes</taxon>
        <taxon>Kitasatosporales</taxon>
        <taxon>Streptomycetaceae</taxon>
        <taxon>Streptomyces</taxon>
    </lineage>
</organism>
<dbReference type="InterPro" id="IPR000873">
    <property type="entry name" value="AMP-dep_synth/lig_dom"/>
</dbReference>
<dbReference type="InterPro" id="IPR009081">
    <property type="entry name" value="PP-bd_ACP"/>
</dbReference>
<dbReference type="Gene3D" id="3.30.559.30">
    <property type="entry name" value="Nonribosomal peptide synthetase, condensation domain"/>
    <property type="match status" value="2"/>
</dbReference>
<evidence type="ECO:0000313" key="7">
    <source>
        <dbReference type="Proteomes" id="UP001610990"/>
    </source>
</evidence>
<accession>A0ABW7RPX4</accession>
<dbReference type="NCBIfam" id="TIGR01733">
    <property type="entry name" value="AA-adenyl-dom"/>
    <property type="match status" value="1"/>
</dbReference>
<dbReference type="InterPro" id="IPR020806">
    <property type="entry name" value="PKS_PP-bd"/>
</dbReference>
<evidence type="ECO:0000256" key="2">
    <source>
        <dbReference type="ARBA" id="ARBA00022450"/>
    </source>
</evidence>
<dbReference type="InterPro" id="IPR010071">
    <property type="entry name" value="AA_adenyl_dom"/>
</dbReference>
<sequence>MGQAAAVVREDRPGDKRLVGYLVPAEAGIAPDLDALRASLRDRLPGYMIPSALVVLERLPLTANGKLDRRALPSPEYTPDSGRGPRTPREEALCDLFAQVLGLDRVGIDDDFFDLGGHSLLATRLVSRARRTLGVELPIRALFEAPTVAELAAWSDGDGGSPVRMPVERRERPARVPLSFAQRRLWFLHRLEGPSATYNMPWLLRMRGRLVVDALRTALVDVVARHEVLRTVFPEVDGEPFQLAQEPQQVVPELVAEPVGAAELDTVVAEAVRHAFDLSADAPFLVRLFEVAPDEHVLLLLIHHIAGDGWSFAPLSRDLMAAYEARCAGAAPELPALPVQYADYTLWQRELLGDKERDDSLANRQTQYWTAQLAGLPEQLALPADRPRPAVATHRGAHLEFVWDAELHGKLSELARAEGASLFMVLQAGLAALLSRLGAGDDIPIGTPVAGRTDEALDDLVGFFVNTLVMRTDTSGNPSFRELVRQVRETALAAYANQDVPFEHLVEALNPGRSLSHHPLFQVSLAVQNSPDDGISLPGLDVTSSLAATGTSRFDALFSVTERGAEGAPAGLHVLVEYSTDLFDRQSVESLVQRFERLVRAAAQAPGAPLSGLDVLGAAERTALATLSRGALTSVPVTGLPELFAAQVARTPDATAVVADGVHWTYRELDARANRLAHRLIGLGVGPERAVAVRMERSAELVAALLAVVKAGGAYVPLHPAFPQDRVRWVLADTGACLVLVDDSVDGALFDEGTKLVRVPDEAAAAGPLDHGAAAADPKVPAGPEQLAYVMYTSGSTGLPKGVAITHHDVAQLALETSWRVATPDRVLMHSPTSFDPSTYELWSPLLTGGAVVVTPPGDLDAPVLRRLIAEHGVTSALITAGLFRAIAEETPDCFRGMRELLTGGDVVSPVAVQKVLDACPGIVVRSLYGPTEITLCTAQHPMRAAHEVGGAVSLGRPFDNTRSYVLDRFLRPVPVGVAGELYVAGVGLARGYVRAPGVTAERFVADPYGGPGARMYRTGDVVRWNAAGDLDFLGRADAQVKVRGFRIEPGEVEAVLAAHPAVRQSAVVVREDRPGDRRLAGYVVPAEGADVDVAALRSHVRDQLPEYMIPAALVVLDRLPITVNGKLDRAALPAPAWATAESGRAPRTPREELLCDLFAGVLGLDRVGIDDDFFDLGGHSLLATRLVSRVRAALGVELPIRVLFEAPTVAEVAERLGASGGAVRLSLDVRERPERVPLSFAQRRMWFLHRLEGPSATYNVPWAVRLSGRLDVGALRVALGDVVARHESLRTVFPEASGEPYQLVVSGAEARPELATVVVDEAGLQAALDEAARYGFDLSSELPLRATLFRIGAEEHVLLLLIHHITCDGWSFAPLSRDLMAAYEARCAGAAPELPPLPVQYADYTLWQRELLGDAEREESLLSRQLTYWKGQLAGLPERIELPTDRPRPAVASYRGELLTFEWDAELHAGLEELARAEGASLFMVLQAGLAALLSRLGAGDDIPIGTPIAGRTDEALDDLVGFFVNTLVLRADTSGNPSFRELVGRVRETALAAYANQDVPFEHLVEVLNPERSMAHHPLFQVSLAVQNAPDEDGAAAGLTTGKEEPTTSTARFDAFFSVSERRGVGGAAGGLAGLVEFSTDLFDRVSVERLVARFEAVLRAVVVDAGVRLGRLGVLLGAEESRLAVWGSGVGVDPGVGVGVDAGAGVGALGSGVGSGSGGLVSWGDVGGWFVEQVVSRGGEPAVVAGEGSLSYGELDGAAEVLARRLVGLGAGPEGFVVLVVPRG</sequence>
<dbReference type="PROSITE" id="PS00012">
    <property type="entry name" value="PHOSPHOPANTETHEINE"/>
    <property type="match status" value="2"/>
</dbReference>
<dbReference type="Gene3D" id="3.40.50.980">
    <property type="match status" value="3"/>
</dbReference>
<dbReference type="SUPFAM" id="SSF56801">
    <property type="entry name" value="Acetyl-CoA synthetase-like"/>
    <property type="match status" value="3"/>
</dbReference>
<feature type="non-terminal residue" evidence="6">
    <location>
        <position position="1787"/>
    </location>
</feature>
<dbReference type="SMART" id="SM00823">
    <property type="entry name" value="PKS_PP"/>
    <property type="match status" value="2"/>
</dbReference>
<reference evidence="6 7" key="1">
    <citation type="submission" date="2024-10" db="EMBL/GenBank/DDBJ databases">
        <title>The Natural Products Discovery Center: Release of the First 8490 Sequenced Strains for Exploring Actinobacteria Biosynthetic Diversity.</title>
        <authorList>
            <person name="Kalkreuter E."/>
            <person name="Kautsar S.A."/>
            <person name="Yang D."/>
            <person name="Bader C.D."/>
            <person name="Teijaro C.N."/>
            <person name="Fluegel L."/>
            <person name="Davis C.M."/>
            <person name="Simpson J.R."/>
            <person name="Lauterbach L."/>
            <person name="Steele A.D."/>
            <person name="Gui C."/>
            <person name="Meng S."/>
            <person name="Li G."/>
            <person name="Viehrig K."/>
            <person name="Ye F."/>
            <person name="Su P."/>
            <person name="Kiefer A.F."/>
            <person name="Nichols A."/>
            <person name="Cepeda A.J."/>
            <person name="Yan W."/>
            <person name="Fan B."/>
            <person name="Jiang Y."/>
            <person name="Adhikari A."/>
            <person name="Zheng C.-J."/>
            <person name="Schuster L."/>
            <person name="Cowan T.M."/>
            <person name="Smanski M.J."/>
            <person name="Chevrette M.G."/>
            <person name="De Carvalho L.P.S."/>
            <person name="Shen B."/>
        </authorList>
    </citation>
    <scope>NUCLEOTIDE SEQUENCE [LARGE SCALE GENOMIC DNA]</scope>
    <source>
        <strain evidence="6 7">NPDC018013</strain>
    </source>
</reference>
<feature type="domain" description="Carrier" evidence="5">
    <location>
        <begin position="84"/>
        <end position="159"/>
    </location>
</feature>
<dbReference type="InterPro" id="IPR036736">
    <property type="entry name" value="ACP-like_sf"/>
</dbReference>
<comment type="cofactor">
    <cofactor evidence="1">
        <name>pantetheine 4'-phosphate</name>
        <dbReference type="ChEBI" id="CHEBI:47942"/>
    </cofactor>
</comment>
<keyword evidence="3" id="KW-0597">Phosphoprotein</keyword>
<evidence type="ECO:0000259" key="5">
    <source>
        <dbReference type="PROSITE" id="PS50075"/>
    </source>
</evidence>